<keyword evidence="3" id="KW-0813">Transport</keyword>
<dbReference type="Gene3D" id="3.40.1380.10">
    <property type="match status" value="1"/>
</dbReference>
<dbReference type="PANTHER" id="PTHR11693:SF22">
    <property type="entry name" value="ATP SYNTHASE SUBUNIT GAMMA, MITOCHONDRIAL"/>
    <property type="match status" value="1"/>
</dbReference>
<dbReference type="PANTHER" id="PTHR11693">
    <property type="entry name" value="ATP SYNTHASE GAMMA CHAIN"/>
    <property type="match status" value="1"/>
</dbReference>
<evidence type="ECO:0000256" key="1">
    <source>
        <dbReference type="ARBA" id="ARBA00004170"/>
    </source>
</evidence>
<protein>
    <recommendedName>
        <fullName evidence="12">ATP synthase subunit gamma</fullName>
    </recommendedName>
</protein>
<evidence type="ECO:0000256" key="5">
    <source>
        <dbReference type="ARBA" id="ARBA00023065"/>
    </source>
</evidence>
<dbReference type="EMBL" id="CDMY01000960">
    <property type="protein sequence ID" value="CEM37883.1"/>
    <property type="molecule type" value="Genomic_DNA"/>
</dbReference>
<dbReference type="AlphaFoldDB" id="A0A0G4H369"/>
<dbReference type="PhylomeDB" id="A0A0G4H369"/>
<feature type="region of interest" description="Disordered" evidence="9">
    <location>
        <begin position="515"/>
        <end position="657"/>
    </location>
</feature>
<evidence type="ECO:0000256" key="8">
    <source>
        <dbReference type="ARBA" id="ARBA00023310"/>
    </source>
</evidence>
<proteinExistence type="inferred from homology"/>
<dbReference type="InterPro" id="IPR000131">
    <property type="entry name" value="ATP_synth_F1_gsu"/>
</dbReference>
<name>A0A0G4H369_VITBC</name>
<evidence type="ECO:0000256" key="4">
    <source>
        <dbReference type="ARBA" id="ARBA00022781"/>
    </source>
</evidence>
<dbReference type="SUPFAM" id="SSF52943">
    <property type="entry name" value="ATP synthase (F1-ATPase), gamma subunit"/>
    <property type="match status" value="1"/>
</dbReference>
<evidence type="ECO:0000256" key="2">
    <source>
        <dbReference type="ARBA" id="ARBA00007681"/>
    </source>
</evidence>
<keyword evidence="6" id="KW-0472">Membrane</keyword>
<keyword evidence="5" id="KW-0406">Ion transport</keyword>
<evidence type="ECO:0000256" key="7">
    <source>
        <dbReference type="ARBA" id="ARBA00023196"/>
    </source>
</evidence>
<dbReference type="Proteomes" id="UP000041254">
    <property type="component" value="Unassembled WGS sequence"/>
</dbReference>
<evidence type="ECO:0000256" key="3">
    <source>
        <dbReference type="ARBA" id="ARBA00022448"/>
    </source>
</evidence>
<organism evidence="10 11">
    <name type="scientific">Vitrella brassicaformis (strain CCMP3155)</name>
    <dbReference type="NCBI Taxonomy" id="1169540"/>
    <lineage>
        <taxon>Eukaryota</taxon>
        <taxon>Sar</taxon>
        <taxon>Alveolata</taxon>
        <taxon>Colpodellida</taxon>
        <taxon>Vitrellaceae</taxon>
        <taxon>Vitrella</taxon>
    </lineage>
</organism>
<gene>
    <name evidence="10" type="ORF">Vbra_22437</name>
</gene>
<dbReference type="InterPro" id="IPR035968">
    <property type="entry name" value="ATP_synth_F1_ATPase_gsu"/>
</dbReference>
<evidence type="ECO:0000256" key="9">
    <source>
        <dbReference type="SAM" id="MobiDB-lite"/>
    </source>
</evidence>
<dbReference type="VEuPathDB" id="CryptoDB:Vbra_22437"/>
<comment type="similarity">
    <text evidence="2">Belongs to the ATPase gamma chain family.</text>
</comment>
<dbReference type="PRINTS" id="PR00126">
    <property type="entry name" value="ATPASEGAMMA"/>
</dbReference>
<keyword evidence="8" id="KW-0066">ATP synthesis</keyword>
<reference evidence="10 11" key="1">
    <citation type="submission" date="2014-11" db="EMBL/GenBank/DDBJ databases">
        <authorList>
            <person name="Zhu J."/>
            <person name="Qi W."/>
            <person name="Song R."/>
        </authorList>
    </citation>
    <scope>NUCLEOTIDE SEQUENCE [LARGE SCALE GENOMIC DNA]</scope>
</reference>
<feature type="region of interest" description="Disordered" evidence="9">
    <location>
        <begin position="428"/>
        <end position="466"/>
    </location>
</feature>
<feature type="compositionally biased region" description="Basic and acidic residues" evidence="9">
    <location>
        <begin position="432"/>
        <end position="442"/>
    </location>
</feature>
<feature type="compositionally biased region" description="Basic and acidic residues" evidence="9">
    <location>
        <begin position="515"/>
        <end position="530"/>
    </location>
</feature>
<accession>A0A0G4H369</accession>
<evidence type="ECO:0000313" key="10">
    <source>
        <dbReference type="EMBL" id="CEM37883.1"/>
    </source>
</evidence>
<feature type="compositionally biased region" description="Basic residues" evidence="9">
    <location>
        <begin position="588"/>
        <end position="602"/>
    </location>
</feature>
<keyword evidence="4" id="KW-0375">Hydrogen ion transport</keyword>
<dbReference type="Pfam" id="PF00231">
    <property type="entry name" value="ATP-synt"/>
    <property type="match status" value="1"/>
</dbReference>
<evidence type="ECO:0008006" key="12">
    <source>
        <dbReference type="Google" id="ProtNLM"/>
    </source>
</evidence>
<evidence type="ECO:0000313" key="11">
    <source>
        <dbReference type="Proteomes" id="UP000041254"/>
    </source>
</evidence>
<dbReference type="GO" id="GO:0045259">
    <property type="term" value="C:proton-transporting ATP synthase complex"/>
    <property type="evidence" value="ECO:0007669"/>
    <property type="project" value="UniProtKB-KW"/>
</dbReference>
<keyword evidence="11" id="KW-1185">Reference proteome</keyword>
<comment type="subcellular location">
    <subcellularLocation>
        <location evidence="1">Membrane</location>
        <topology evidence="1">Peripheral membrane protein</topology>
    </subcellularLocation>
</comment>
<dbReference type="STRING" id="1169540.A0A0G4H369"/>
<dbReference type="GO" id="GO:0046933">
    <property type="term" value="F:proton-transporting ATP synthase activity, rotational mechanism"/>
    <property type="evidence" value="ECO:0007669"/>
    <property type="project" value="InterPro"/>
</dbReference>
<keyword evidence="7" id="KW-0139">CF(1)</keyword>
<dbReference type="Gene3D" id="1.10.287.80">
    <property type="entry name" value="ATP synthase, gamma subunit, helix hairpin domain"/>
    <property type="match status" value="1"/>
</dbReference>
<feature type="compositionally biased region" description="Basic and acidic residues" evidence="9">
    <location>
        <begin position="619"/>
        <end position="657"/>
    </location>
</feature>
<dbReference type="InParanoid" id="A0A0G4H369"/>
<sequence length="657" mass="73855">MSVIDRQAAYGRSLRPKRHHVTIKETIDDYKKLEKVATAAHMISTARVQRAAAIWNRFKTFYQGITWMTRALLPHVLRVQQWEDARDMTRKEREEARAPREVGRLYRLLREHPQKRSAVLLLVGSDSGKCGGLNEAVLLRAKKRVIQLAKEGVEVLSFIVVGHRLFEQLKDADAGRLIIQQYPSGRQPDGSLAKNITRQMVNWYTEDSPRIDAAEAIFCRLKADGYREVALTPLLPVSIPLYDSDAFKLTTDHGRVKVMNSPLASTAPGVYDISKYSFYLQDEESVFRNLVPTFLFAQLLRAMVDSCGAEAAARMSSHDKRAQAIQGMIGDLEKEYIKAKQAFITRQVVEQSNAAINVEDRWRPGEPLEHSLQRLYVQELQRTSSPSPIPSPLNATLSTALSDTQATEFTSAIRDLGSGEKLWQTIFDESEDRGSDREERTPDWVSSLGGFSSDEFNEDERADEAASFAPDEELTDSSLLTRLEIMGGDNEDLFPALRHPRQDERLESLLKREVNESSAERVDEVARGDDSNEGDLDLWMLNPSRQEAEEALTTKTGEAPSGEGEGKRVMVDHMGVVLPSPPKGRLAATKRQRRSPTARQSHRNVTSAVASVDRRSKKKAEGQADVLDLRLGSKDQRIGHDSDGKHVSRQHREPQTH</sequence>
<evidence type="ECO:0000256" key="6">
    <source>
        <dbReference type="ARBA" id="ARBA00023136"/>
    </source>
</evidence>